<keyword evidence="9" id="KW-0046">Antibiotic resistance</keyword>
<evidence type="ECO:0000256" key="5">
    <source>
        <dbReference type="ARBA" id="ARBA00022475"/>
    </source>
</evidence>
<dbReference type="InterPro" id="IPR048279">
    <property type="entry name" value="MdtK-like"/>
</dbReference>
<keyword evidence="8 11" id="KW-0472">Membrane</keyword>
<dbReference type="EMBL" id="QGDI01000020">
    <property type="protein sequence ID" value="PWJ09757.1"/>
    <property type="molecule type" value="Genomic_DNA"/>
</dbReference>
<dbReference type="InterPro" id="IPR002528">
    <property type="entry name" value="MATE_fam"/>
</dbReference>
<feature type="transmembrane region" description="Helical" evidence="11">
    <location>
        <begin position="280"/>
        <end position="300"/>
    </location>
</feature>
<feature type="transmembrane region" description="Helical" evidence="11">
    <location>
        <begin position="237"/>
        <end position="259"/>
    </location>
</feature>
<evidence type="ECO:0000256" key="4">
    <source>
        <dbReference type="ARBA" id="ARBA00022448"/>
    </source>
</evidence>
<feature type="transmembrane region" description="Helical" evidence="11">
    <location>
        <begin position="99"/>
        <end position="123"/>
    </location>
</feature>
<feature type="transmembrane region" description="Helical" evidence="11">
    <location>
        <begin position="179"/>
        <end position="199"/>
    </location>
</feature>
<protein>
    <recommendedName>
        <fullName evidence="3">Multidrug export protein MepA</fullName>
    </recommendedName>
</protein>
<feature type="transmembrane region" description="Helical" evidence="11">
    <location>
        <begin position="320"/>
        <end position="341"/>
    </location>
</feature>
<dbReference type="NCBIfam" id="TIGR00797">
    <property type="entry name" value="matE"/>
    <property type="match status" value="1"/>
</dbReference>
<gene>
    <name evidence="12" type="ORF">IE37_03406</name>
</gene>
<proteinExistence type="inferred from homology"/>
<dbReference type="PANTHER" id="PTHR43823:SF3">
    <property type="entry name" value="MULTIDRUG EXPORT PROTEIN MEPA"/>
    <property type="match status" value="1"/>
</dbReference>
<evidence type="ECO:0000256" key="11">
    <source>
        <dbReference type="SAM" id="Phobius"/>
    </source>
</evidence>
<feature type="transmembrane region" description="Helical" evidence="11">
    <location>
        <begin position="62"/>
        <end position="79"/>
    </location>
</feature>
<comment type="caution">
    <text evidence="12">The sequence shown here is derived from an EMBL/GenBank/DDBJ whole genome shotgun (WGS) entry which is preliminary data.</text>
</comment>
<name>A0A315XTN7_RUMFL</name>
<evidence type="ECO:0000256" key="9">
    <source>
        <dbReference type="ARBA" id="ARBA00023251"/>
    </source>
</evidence>
<dbReference type="CDD" id="cd13143">
    <property type="entry name" value="MATE_MepA_like"/>
    <property type="match status" value="1"/>
</dbReference>
<evidence type="ECO:0000256" key="3">
    <source>
        <dbReference type="ARBA" id="ARBA00022106"/>
    </source>
</evidence>
<dbReference type="Pfam" id="PF01554">
    <property type="entry name" value="MatE"/>
    <property type="match status" value="2"/>
</dbReference>
<evidence type="ECO:0000256" key="7">
    <source>
        <dbReference type="ARBA" id="ARBA00022989"/>
    </source>
</evidence>
<reference evidence="12 13" key="1">
    <citation type="submission" date="2018-05" db="EMBL/GenBank/DDBJ databases">
        <title>The Hungate 1000. A catalogue of reference genomes from the rumen microbiome.</title>
        <authorList>
            <person name="Kelly W."/>
        </authorList>
    </citation>
    <scope>NUCLEOTIDE SEQUENCE [LARGE SCALE GENOMIC DNA]</scope>
    <source>
        <strain evidence="12 13">SAb67</strain>
    </source>
</reference>
<dbReference type="InterPro" id="IPR045070">
    <property type="entry name" value="MATE_MepA-like"/>
</dbReference>
<evidence type="ECO:0000256" key="8">
    <source>
        <dbReference type="ARBA" id="ARBA00023136"/>
    </source>
</evidence>
<dbReference type="Proteomes" id="UP000245720">
    <property type="component" value="Unassembled WGS sequence"/>
</dbReference>
<dbReference type="OrthoDB" id="9811110at2"/>
<dbReference type="GO" id="GO:0042910">
    <property type="term" value="F:xenobiotic transmembrane transporter activity"/>
    <property type="evidence" value="ECO:0007669"/>
    <property type="project" value="InterPro"/>
</dbReference>
<feature type="region of interest" description="Disordered" evidence="10">
    <location>
        <begin position="1"/>
        <end position="47"/>
    </location>
</feature>
<feature type="transmembrane region" description="Helical" evidence="11">
    <location>
        <begin position="362"/>
        <end position="382"/>
    </location>
</feature>
<keyword evidence="4" id="KW-0813">Transport</keyword>
<feature type="compositionally biased region" description="Gly residues" evidence="10">
    <location>
        <begin position="35"/>
        <end position="47"/>
    </location>
</feature>
<feature type="transmembrane region" description="Helical" evidence="11">
    <location>
        <begin position="135"/>
        <end position="159"/>
    </location>
</feature>
<dbReference type="STRING" id="1265.SAMN02910280_0392"/>
<dbReference type="PIRSF" id="PIRSF006603">
    <property type="entry name" value="DinF"/>
    <property type="match status" value="1"/>
</dbReference>
<evidence type="ECO:0000256" key="10">
    <source>
        <dbReference type="SAM" id="MobiDB-lite"/>
    </source>
</evidence>
<comment type="subcellular location">
    <subcellularLocation>
        <location evidence="1">Cell membrane</location>
        <topology evidence="1">Multi-pass membrane protein</topology>
    </subcellularLocation>
</comment>
<dbReference type="GO" id="GO:0046677">
    <property type="term" value="P:response to antibiotic"/>
    <property type="evidence" value="ECO:0007669"/>
    <property type="project" value="UniProtKB-KW"/>
</dbReference>
<dbReference type="PANTHER" id="PTHR43823">
    <property type="entry name" value="SPORULATION PROTEIN YKVU"/>
    <property type="match status" value="1"/>
</dbReference>
<evidence type="ECO:0000256" key="2">
    <source>
        <dbReference type="ARBA" id="ARBA00008417"/>
    </source>
</evidence>
<evidence type="ECO:0000313" key="13">
    <source>
        <dbReference type="Proteomes" id="UP000245720"/>
    </source>
</evidence>
<keyword evidence="5" id="KW-1003">Cell membrane</keyword>
<accession>A0A315XTN7</accession>
<comment type="similarity">
    <text evidence="2">Belongs to the multi antimicrobial extrusion (MATE) (TC 2.A.66.1) family. MepA subfamily.</text>
</comment>
<feature type="transmembrane region" description="Helical" evidence="11">
    <location>
        <begin position="440"/>
        <end position="461"/>
    </location>
</feature>
<sequence length="499" mass="52902">MNNNEYGGSRGNNGPPNGAGGPPMGTGGPPPGAGGPPAGVGGPPQGGNPLGSAPIRALMMKFAIPSIIGMLVSALYNMVDQLFIGKAVGTLGNTATSIAFPFTTGCMALALLLGIGGASCFNLTMGMGDKKRAPYFAGNALSLLVVSGVILSAVTLAFLTPLLKRFGATDAVMPYAKEYVKYTAFGFPFLILTTGGGHIIRADGSPKITMLCNITGAVVNTILDAVFVLGLDWGMKGAAIATVIGQFISAVIVVVYCFNFKTVYLFGRHLLPKSGIVSRICSIGMASCFNQLAIAIVQIVLNNSLKHYGALSEYGADDPIAVAGIVMKVNMIVFSIVIGLAQGTQPIESFNYGAQKYDRVRSAFWMAVKAGAAISLVAFVMFQLFPKQILAVFANSEASEGYYKFGAKFFRISFFFTWINCLQPITSTFFTSIGKSIKGVFLSLTRQILFFVPLLLVLPLIFEMNGILYAAPVADLLSAVVAILMAMREFRAMKDLEWY</sequence>
<organism evidence="12 13">
    <name type="scientific">Ruminococcus flavefaciens</name>
    <dbReference type="NCBI Taxonomy" id="1265"/>
    <lineage>
        <taxon>Bacteria</taxon>
        <taxon>Bacillati</taxon>
        <taxon>Bacillota</taxon>
        <taxon>Clostridia</taxon>
        <taxon>Eubacteriales</taxon>
        <taxon>Oscillospiraceae</taxon>
        <taxon>Ruminococcus</taxon>
    </lineage>
</organism>
<keyword evidence="7 11" id="KW-1133">Transmembrane helix</keyword>
<feature type="compositionally biased region" description="Gly residues" evidence="10">
    <location>
        <begin position="17"/>
        <end position="27"/>
    </location>
</feature>
<evidence type="ECO:0000313" key="12">
    <source>
        <dbReference type="EMBL" id="PWJ09757.1"/>
    </source>
</evidence>
<feature type="transmembrane region" description="Helical" evidence="11">
    <location>
        <begin position="467"/>
        <end position="487"/>
    </location>
</feature>
<dbReference type="InterPro" id="IPR051327">
    <property type="entry name" value="MATE_MepA_subfamily"/>
</dbReference>
<dbReference type="AlphaFoldDB" id="A0A315XTN7"/>
<dbReference type="GO" id="GO:0015297">
    <property type="term" value="F:antiporter activity"/>
    <property type="evidence" value="ECO:0007669"/>
    <property type="project" value="InterPro"/>
</dbReference>
<dbReference type="GO" id="GO:0005886">
    <property type="term" value="C:plasma membrane"/>
    <property type="evidence" value="ECO:0007669"/>
    <property type="project" value="UniProtKB-SubCell"/>
</dbReference>
<keyword evidence="6 11" id="KW-0812">Transmembrane</keyword>
<feature type="transmembrane region" description="Helical" evidence="11">
    <location>
        <begin position="211"/>
        <end position="231"/>
    </location>
</feature>
<evidence type="ECO:0000256" key="1">
    <source>
        <dbReference type="ARBA" id="ARBA00004651"/>
    </source>
</evidence>
<dbReference type="RefSeq" id="WP_109728080.1">
    <property type="nucleotide sequence ID" value="NZ_QGDI01000020.1"/>
</dbReference>
<evidence type="ECO:0000256" key="6">
    <source>
        <dbReference type="ARBA" id="ARBA00022692"/>
    </source>
</evidence>